<keyword evidence="3 8" id="KW-0349">Heme</keyword>
<comment type="cofactor">
    <cofactor evidence="1 8">
        <name>heme</name>
        <dbReference type="ChEBI" id="CHEBI:30413"/>
    </cofactor>
</comment>
<evidence type="ECO:0000256" key="6">
    <source>
        <dbReference type="ARBA" id="ARBA00023004"/>
    </source>
</evidence>
<evidence type="ECO:0000256" key="7">
    <source>
        <dbReference type="ARBA" id="ARBA00023033"/>
    </source>
</evidence>
<sequence>MCELLTPAISAVTGIASHRLYFKHGEHHMQATFYIQCWMLITATLWLAFTGLNLIRNPSEAVPATRTTIAINAAFFAGLYASVLIYRTVEHPLHHFPGPKLAKVSKLWHLVHVLRKQNHVFLDDLHGKYGRIVRTGPQELTVFDPDVFRAISGPGTTCIKAPWYDMLHPYVAVNSIRPKKGYAARRKHWDEALGVSSANVTAKTERVQQLVQQFLAQLDHAAGKPLNATKWFYHFAFDVMGDVAFGQTFFLIPNLARSGTGQASITTKKTSKKQEGHLGSQQSERNGKPLVPEPHFAPDLISQGMSMLRFFTPVPWLGLIIAASAPYVPFVSDVWNRALGWAGAMCDARLSREQDPYRGQDNQSNSSAPEHKPACADRSLAEDAFSQFIRSARSDHPEASSSSLNRNALVGDVFSITVAGSHTTAQVLTMLFFELARRPGIQEVLRREVTSFAASERDFPSTSNIKETTYLDGCINESLRLYPPVPSGGIRQTVDKGVYIGDTWIPPSTVIVAPRWTIGRLESAFVDASEFMPERWTTRPELVKNAQAFNAFATGRHACPGKQFGLLEIRLVARMILSKFRIRMAPSDDGDSSAPDSYPVVKGMVDAFTATPGDLRVVFEKL</sequence>
<organism evidence="11 12">
    <name type="scientific">Microdochium trichocladiopsis</name>
    <dbReference type="NCBI Taxonomy" id="1682393"/>
    <lineage>
        <taxon>Eukaryota</taxon>
        <taxon>Fungi</taxon>
        <taxon>Dikarya</taxon>
        <taxon>Ascomycota</taxon>
        <taxon>Pezizomycotina</taxon>
        <taxon>Sordariomycetes</taxon>
        <taxon>Xylariomycetidae</taxon>
        <taxon>Xylariales</taxon>
        <taxon>Microdochiaceae</taxon>
        <taxon>Microdochium</taxon>
    </lineage>
</organism>
<feature type="transmembrane region" description="Helical" evidence="10">
    <location>
        <begin position="67"/>
        <end position="86"/>
    </location>
</feature>
<dbReference type="InterPro" id="IPR050121">
    <property type="entry name" value="Cytochrome_P450_monoxygenase"/>
</dbReference>
<dbReference type="SUPFAM" id="SSF48264">
    <property type="entry name" value="Cytochrome P450"/>
    <property type="match status" value="1"/>
</dbReference>
<gene>
    <name evidence="11" type="ORF">B0I36DRAFT_346519</name>
</gene>
<dbReference type="PANTHER" id="PTHR24305:SF187">
    <property type="entry name" value="P450, PUTATIVE (EUROFUNG)-RELATED"/>
    <property type="match status" value="1"/>
</dbReference>
<dbReference type="Proteomes" id="UP000756346">
    <property type="component" value="Unassembled WGS sequence"/>
</dbReference>
<dbReference type="GO" id="GO:0016705">
    <property type="term" value="F:oxidoreductase activity, acting on paired donors, with incorporation or reduction of molecular oxygen"/>
    <property type="evidence" value="ECO:0007669"/>
    <property type="project" value="InterPro"/>
</dbReference>
<dbReference type="GO" id="GO:0004497">
    <property type="term" value="F:monooxygenase activity"/>
    <property type="evidence" value="ECO:0007669"/>
    <property type="project" value="UniProtKB-KW"/>
</dbReference>
<keyword evidence="4 8" id="KW-0479">Metal-binding</keyword>
<keyword evidence="6 8" id="KW-0408">Iron</keyword>
<dbReference type="PRINTS" id="PR00385">
    <property type="entry name" value="P450"/>
</dbReference>
<dbReference type="Pfam" id="PF00067">
    <property type="entry name" value="p450"/>
    <property type="match status" value="2"/>
</dbReference>
<keyword evidence="10" id="KW-0812">Transmembrane</keyword>
<feature type="region of interest" description="Disordered" evidence="9">
    <location>
        <begin position="355"/>
        <end position="376"/>
    </location>
</feature>
<evidence type="ECO:0000256" key="5">
    <source>
        <dbReference type="ARBA" id="ARBA00023002"/>
    </source>
</evidence>
<dbReference type="Gene3D" id="1.10.630.10">
    <property type="entry name" value="Cytochrome P450"/>
    <property type="match status" value="1"/>
</dbReference>
<proteinExistence type="inferred from homology"/>
<keyword evidence="10" id="KW-1133">Transmembrane helix</keyword>
<keyword evidence="12" id="KW-1185">Reference proteome</keyword>
<protein>
    <submittedName>
        <fullName evidence="11">Cytochrome P450</fullName>
    </submittedName>
</protein>
<dbReference type="OrthoDB" id="6692864at2759"/>
<evidence type="ECO:0000313" key="11">
    <source>
        <dbReference type="EMBL" id="KAH7034608.1"/>
    </source>
</evidence>
<evidence type="ECO:0000256" key="9">
    <source>
        <dbReference type="SAM" id="MobiDB-lite"/>
    </source>
</evidence>
<dbReference type="InterPro" id="IPR002401">
    <property type="entry name" value="Cyt_P450_E_grp-I"/>
</dbReference>
<dbReference type="EMBL" id="JAGTJQ010000003">
    <property type="protein sequence ID" value="KAH7034608.1"/>
    <property type="molecule type" value="Genomic_DNA"/>
</dbReference>
<evidence type="ECO:0000313" key="12">
    <source>
        <dbReference type="Proteomes" id="UP000756346"/>
    </source>
</evidence>
<dbReference type="GO" id="GO:0005506">
    <property type="term" value="F:iron ion binding"/>
    <property type="evidence" value="ECO:0007669"/>
    <property type="project" value="InterPro"/>
</dbReference>
<dbReference type="RefSeq" id="XP_046014701.1">
    <property type="nucleotide sequence ID" value="XM_046156468.1"/>
</dbReference>
<feature type="transmembrane region" description="Helical" evidence="10">
    <location>
        <begin position="33"/>
        <end position="55"/>
    </location>
</feature>
<dbReference type="PRINTS" id="PR00463">
    <property type="entry name" value="EP450I"/>
</dbReference>
<keyword evidence="5" id="KW-0560">Oxidoreductase</keyword>
<evidence type="ECO:0000256" key="8">
    <source>
        <dbReference type="PIRSR" id="PIRSR602401-1"/>
    </source>
</evidence>
<comment type="similarity">
    <text evidence="2">Belongs to the cytochrome P450 family.</text>
</comment>
<evidence type="ECO:0000256" key="2">
    <source>
        <dbReference type="ARBA" id="ARBA00010617"/>
    </source>
</evidence>
<dbReference type="InterPro" id="IPR001128">
    <property type="entry name" value="Cyt_P450"/>
</dbReference>
<reference evidence="11" key="1">
    <citation type="journal article" date="2021" name="Nat. Commun.">
        <title>Genetic determinants of endophytism in the Arabidopsis root mycobiome.</title>
        <authorList>
            <person name="Mesny F."/>
            <person name="Miyauchi S."/>
            <person name="Thiergart T."/>
            <person name="Pickel B."/>
            <person name="Atanasova L."/>
            <person name="Karlsson M."/>
            <person name="Huettel B."/>
            <person name="Barry K.W."/>
            <person name="Haridas S."/>
            <person name="Chen C."/>
            <person name="Bauer D."/>
            <person name="Andreopoulos W."/>
            <person name="Pangilinan J."/>
            <person name="LaButti K."/>
            <person name="Riley R."/>
            <person name="Lipzen A."/>
            <person name="Clum A."/>
            <person name="Drula E."/>
            <person name="Henrissat B."/>
            <person name="Kohler A."/>
            <person name="Grigoriev I.V."/>
            <person name="Martin F.M."/>
            <person name="Hacquard S."/>
        </authorList>
    </citation>
    <scope>NUCLEOTIDE SEQUENCE</scope>
    <source>
        <strain evidence="11">MPI-CAGE-CH-0230</strain>
    </source>
</reference>
<dbReference type="PANTHER" id="PTHR24305">
    <property type="entry name" value="CYTOCHROME P450"/>
    <property type="match status" value="1"/>
</dbReference>
<dbReference type="GeneID" id="70186014"/>
<accession>A0A9P8YCN6</accession>
<evidence type="ECO:0000256" key="1">
    <source>
        <dbReference type="ARBA" id="ARBA00001971"/>
    </source>
</evidence>
<dbReference type="InterPro" id="IPR036396">
    <property type="entry name" value="Cyt_P450_sf"/>
</dbReference>
<evidence type="ECO:0000256" key="10">
    <source>
        <dbReference type="SAM" id="Phobius"/>
    </source>
</evidence>
<feature type="region of interest" description="Disordered" evidence="9">
    <location>
        <begin position="262"/>
        <end position="295"/>
    </location>
</feature>
<comment type="caution">
    <text evidence="11">The sequence shown here is derived from an EMBL/GenBank/DDBJ whole genome shotgun (WGS) entry which is preliminary data.</text>
</comment>
<dbReference type="GO" id="GO:0020037">
    <property type="term" value="F:heme binding"/>
    <property type="evidence" value="ECO:0007669"/>
    <property type="project" value="InterPro"/>
</dbReference>
<feature type="binding site" description="axial binding residue" evidence="8">
    <location>
        <position position="559"/>
    </location>
    <ligand>
        <name>heme</name>
        <dbReference type="ChEBI" id="CHEBI:30413"/>
    </ligand>
    <ligandPart>
        <name>Fe</name>
        <dbReference type="ChEBI" id="CHEBI:18248"/>
    </ligandPart>
</feature>
<evidence type="ECO:0000256" key="3">
    <source>
        <dbReference type="ARBA" id="ARBA00022617"/>
    </source>
</evidence>
<name>A0A9P8YCN6_9PEZI</name>
<keyword evidence="10" id="KW-0472">Membrane</keyword>
<dbReference type="AlphaFoldDB" id="A0A9P8YCN6"/>
<keyword evidence="7" id="KW-0503">Monooxygenase</keyword>
<evidence type="ECO:0000256" key="4">
    <source>
        <dbReference type="ARBA" id="ARBA00022723"/>
    </source>
</evidence>